<dbReference type="EMBL" id="JADIMO010000019">
    <property type="protein sequence ID" value="MBO8444373.1"/>
    <property type="molecule type" value="Genomic_DNA"/>
</dbReference>
<dbReference type="PROSITE" id="PS51257">
    <property type="entry name" value="PROKAR_LIPOPROTEIN"/>
    <property type="match status" value="1"/>
</dbReference>
<feature type="chain" id="PRO_5038877034" description="Lipoprotein" evidence="1">
    <location>
        <begin position="22"/>
        <end position="561"/>
    </location>
</feature>
<evidence type="ECO:0008006" key="4">
    <source>
        <dbReference type="Google" id="ProtNLM"/>
    </source>
</evidence>
<protein>
    <recommendedName>
        <fullName evidence="4">Lipoprotein</fullName>
    </recommendedName>
</protein>
<sequence>MRKILFVLAFMAVAVASCKKAETGGTAEKLSVDIEVSDVTSVSASVSYIPSSDALPYIAGHVSKDVLDGSFSDIKHYIDGILSDIMTEEGLTRAEAAASASVRGDSREDLSGLDPETAYVCYAVGIDDAGLYTTDSFVSEFVTAGASDPSEMLEFEISVSSVTAGSVSVSVIPSDNGLPYYWDVMTKEAYDEYNGDIGAYLSAALENLASEEGVPVSVIVPAFQITGKDEDSISGLPADTDMYVYAVGLNADGTCYGTPAAVSFRTAAPGDPAECTFEFSFVDSMDGMEITVTPSDDGVGYFNWVLPVSEYVSDEAIVESVYESLVSVATDNGMSMSQLVSLIAMTGEYTDTYDLEEGEYYAYAYALSSAGKNAGPVFKERFTVDSYASDATVGIENVRWFDGNALADIDSRYDGLRGGAYFLADVVHSDNAYQWYLGLLPGDYTDEASFPDETVYDALMGGGGVLNRETLAFGVQYGTLTVLGFAIDANGVSGAVYRLRADVTEDGATPVSEFNLQSMPEPFAQIYAGEASLSYFGQEDVFGERLMSHRSTGPFFRHLSN</sequence>
<evidence type="ECO:0000256" key="1">
    <source>
        <dbReference type="SAM" id="SignalP"/>
    </source>
</evidence>
<keyword evidence="1" id="KW-0732">Signal</keyword>
<reference evidence="2" key="1">
    <citation type="submission" date="2020-10" db="EMBL/GenBank/DDBJ databases">
        <authorList>
            <person name="Gilroy R."/>
        </authorList>
    </citation>
    <scope>NUCLEOTIDE SEQUENCE</scope>
    <source>
        <strain evidence="2">D5-748</strain>
    </source>
</reference>
<name>A0A9D9EB61_9BACT</name>
<comment type="caution">
    <text evidence="2">The sequence shown here is derived from an EMBL/GenBank/DDBJ whole genome shotgun (WGS) entry which is preliminary data.</text>
</comment>
<feature type="signal peptide" evidence="1">
    <location>
        <begin position="1"/>
        <end position="21"/>
    </location>
</feature>
<gene>
    <name evidence="2" type="ORF">IAC23_01575</name>
</gene>
<organism evidence="2 3">
    <name type="scientific">Candidatus Cryptobacteroides merdavium</name>
    <dbReference type="NCBI Taxonomy" id="2840769"/>
    <lineage>
        <taxon>Bacteria</taxon>
        <taxon>Pseudomonadati</taxon>
        <taxon>Bacteroidota</taxon>
        <taxon>Bacteroidia</taxon>
        <taxon>Bacteroidales</taxon>
        <taxon>Candidatus Cryptobacteroides</taxon>
    </lineage>
</organism>
<evidence type="ECO:0000313" key="2">
    <source>
        <dbReference type="EMBL" id="MBO8444373.1"/>
    </source>
</evidence>
<dbReference type="Proteomes" id="UP000823619">
    <property type="component" value="Unassembled WGS sequence"/>
</dbReference>
<proteinExistence type="predicted"/>
<dbReference type="AlphaFoldDB" id="A0A9D9EB61"/>
<evidence type="ECO:0000313" key="3">
    <source>
        <dbReference type="Proteomes" id="UP000823619"/>
    </source>
</evidence>
<reference evidence="2" key="2">
    <citation type="journal article" date="2021" name="PeerJ">
        <title>Extensive microbial diversity within the chicken gut microbiome revealed by metagenomics and culture.</title>
        <authorList>
            <person name="Gilroy R."/>
            <person name="Ravi A."/>
            <person name="Getino M."/>
            <person name="Pursley I."/>
            <person name="Horton D.L."/>
            <person name="Alikhan N.F."/>
            <person name="Baker D."/>
            <person name="Gharbi K."/>
            <person name="Hall N."/>
            <person name="Watson M."/>
            <person name="Adriaenssens E.M."/>
            <person name="Foster-Nyarko E."/>
            <person name="Jarju S."/>
            <person name="Secka A."/>
            <person name="Antonio M."/>
            <person name="Oren A."/>
            <person name="Chaudhuri R.R."/>
            <person name="La Ragione R."/>
            <person name="Hildebrand F."/>
            <person name="Pallen M.J."/>
        </authorList>
    </citation>
    <scope>NUCLEOTIDE SEQUENCE</scope>
    <source>
        <strain evidence="2">D5-748</strain>
    </source>
</reference>
<accession>A0A9D9EB61</accession>